<dbReference type="EC" id="2.5.1.18" evidence="3"/>
<dbReference type="Proteomes" id="UP000005239">
    <property type="component" value="Unassembled WGS sequence"/>
</dbReference>
<evidence type="ECO:0000256" key="6">
    <source>
        <dbReference type="ARBA" id="ARBA00032186"/>
    </source>
</evidence>
<dbReference type="Gene3D" id="3.40.30.10">
    <property type="entry name" value="Glutaredoxin"/>
    <property type="match status" value="1"/>
</dbReference>
<dbReference type="GO" id="GO:0004364">
    <property type="term" value="F:glutathione transferase activity"/>
    <property type="evidence" value="ECO:0000318"/>
    <property type="project" value="GO_Central"/>
</dbReference>
<dbReference type="Gene3D" id="1.20.1050.10">
    <property type="match status" value="1"/>
</dbReference>
<comment type="catalytic activity">
    <reaction evidence="9">
        <text>methylarsonate + 2 glutathione + H(+) = methylarsonous acid + glutathione disulfide + H2O</text>
        <dbReference type="Rhea" id="RHEA:15969"/>
        <dbReference type="ChEBI" id="CHEBI:15377"/>
        <dbReference type="ChEBI" id="CHEBI:15378"/>
        <dbReference type="ChEBI" id="CHEBI:17826"/>
        <dbReference type="ChEBI" id="CHEBI:33409"/>
        <dbReference type="ChEBI" id="CHEBI:57925"/>
        <dbReference type="ChEBI" id="CHEBI:58297"/>
        <dbReference type="EC" id="1.20.4.2"/>
    </reaction>
</comment>
<evidence type="ECO:0000256" key="1">
    <source>
        <dbReference type="ARBA" id="ARBA00011067"/>
    </source>
</evidence>
<dbReference type="SFLD" id="SFLDG00358">
    <property type="entry name" value="Main_(cytGST)"/>
    <property type="match status" value="1"/>
</dbReference>
<dbReference type="InterPro" id="IPR036249">
    <property type="entry name" value="Thioredoxin-like_sf"/>
</dbReference>
<accession>A0A8R1YQM2</accession>
<dbReference type="PRINTS" id="PR01625">
    <property type="entry name" value="GSTRNSFRASEO"/>
</dbReference>
<dbReference type="GO" id="GO:0006749">
    <property type="term" value="P:glutathione metabolic process"/>
    <property type="evidence" value="ECO:0000318"/>
    <property type="project" value="GO_Central"/>
</dbReference>
<feature type="domain" description="GST C-terminal" evidence="12">
    <location>
        <begin position="156"/>
        <end position="304"/>
    </location>
</feature>
<dbReference type="Pfam" id="PF13410">
    <property type="entry name" value="GST_C_2"/>
    <property type="match status" value="1"/>
</dbReference>
<dbReference type="FunFam" id="3.40.30.10:FF:000123">
    <property type="entry name" value="Glutathione transferase o1"/>
    <property type="match status" value="1"/>
</dbReference>
<evidence type="ECO:0000256" key="8">
    <source>
        <dbReference type="ARBA" id="ARBA00047960"/>
    </source>
</evidence>
<evidence type="ECO:0000313" key="13">
    <source>
        <dbReference type="EnsemblMetazoa" id="PPA34777.1"/>
    </source>
</evidence>
<dbReference type="InterPro" id="IPR005442">
    <property type="entry name" value="GST_omega"/>
</dbReference>
<feature type="domain" description="GST N-terminal" evidence="11">
    <location>
        <begin position="73"/>
        <end position="151"/>
    </location>
</feature>
<reference evidence="14" key="1">
    <citation type="journal article" date="2008" name="Nat. Genet.">
        <title>The Pristionchus pacificus genome provides a unique perspective on nematode lifestyle and parasitism.</title>
        <authorList>
            <person name="Dieterich C."/>
            <person name="Clifton S.W."/>
            <person name="Schuster L.N."/>
            <person name="Chinwalla A."/>
            <person name="Delehaunty K."/>
            <person name="Dinkelacker I."/>
            <person name="Fulton L."/>
            <person name="Fulton R."/>
            <person name="Godfrey J."/>
            <person name="Minx P."/>
            <person name="Mitreva M."/>
            <person name="Roeseler W."/>
            <person name="Tian H."/>
            <person name="Witte H."/>
            <person name="Yang S.P."/>
            <person name="Wilson R.K."/>
            <person name="Sommer R.J."/>
        </authorList>
    </citation>
    <scope>NUCLEOTIDE SEQUENCE [LARGE SCALE GENOMIC DNA]</scope>
    <source>
        <strain evidence="14">PS312</strain>
    </source>
</reference>
<dbReference type="EnsemblMetazoa" id="PPA34777.1">
    <property type="protein sequence ID" value="PPA34777.1"/>
    <property type="gene ID" value="WBGene00273146"/>
</dbReference>
<dbReference type="InterPro" id="IPR050983">
    <property type="entry name" value="GST_Omega/HSP26"/>
</dbReference>
<dbReference type="GO" id="GO:0005737">
    <property type="term" value="C:cytoplasm"/>
    <property type="evidence" value="ECO:0000318"/>
    <property type="project" value="GO_Central"/>
</dbReference>
<dbReference type="Pfam" id="PF13417">
    <property type="entry name" value="GST_N_3"/>
    <property type="match status" value="1"/>
</dbReference>
<evidence type="ECO:0000256" key="2">
    <source>
        <dbReference type="ARBA" id="ARBA00012436"/>
    </source>
</evidence>
<organism evidence="13 14">
    <name type="scientific">Pristionchus pacificus</name>
    <name type="common">Parasitic nematode worm</name>
    <dbReference type="NCBI Taxonomy" id="54126"/>
    <lineage>
        <taxon>Eukaryota</taxon>
        <taxon>Metazoa</taxon>
        <taxon>Ecdysozoa</taxon>
        <taxon>Nematoda</taxon>
        <taxon>Chromadorea</taxon>
        <taxon>Rhabditida</taxon>
        <taxon>Rhabditina</taxon>
        <taxon>Diplogasteromorpha</taxon>
        <taxon>Diplogasteroidea</taxon>
        <taxon>Neodiplogasteridae</taxon>
        <taxon>Pristionchus</taxon>
    </lineage>
</organism>
<comment type="similarity">
    <text evidence="1">Belongs to the GST superfamily. Omega family.</text>
</comment>
<evidence type="ECO:0000256" key="10">
    <source>
        <dbReference type="ARBA" id="ARBA00049544"/>
    </source>
</evidence>
<dbReference type="AlphaFoldDB" id="A0A8R1YQM2"/>
<evidence type="ECO:0000256" key="9">
    <source>
        <dbReference type="ARBA" id="ARBA00048353"/>
    </source>
</evidence>
<dbReference type="SFLD" id="SFLDS00019">
    <property type="entry name" value="Glutathione_Transferase_(cytos"/>
    <property type="match status" value="1"/>
</dbReference>
<dbReference type="FunFam" id="1.20.1050.10:FF:000009">
    <property type="entry name" value="Glutathione S-transferase omega-1"/>
    <property type="match status" value="1"/>
</dbReference>
<protein>
    <recommendedName>
        <fullName evidence="6">Glutathione-dependent dehydroascorbate reductase</fullName>
        <ecNumber evidence="4">1.20.4.2</ecNumber>
        <ecNumber evidence="2">1.8.5.1</ecNumber>
        <ecNumber evidence="3">2.5.1.18</ecNumber>
    </recommendedName>
    <alternativeName>
        <fullName evidence="7">Monomethylarsonic acid reductase</fullName>
    </alternativeName>
</protein>
<keyword evidence="5" id="KW-0560">Oxidoreductase</keyword>
<gene>
    <name evidence="13" type="primary">WBGene00273146</name>
</gene>
<dbReference type="PANTHER" id="PTHR43968:SF6">
    <property type="entry name" value="GLUTATHIONE S-TRANSFERASE OMEGA"/>
    <property type="match status" value="1"/>
</dbReference>
<evidence type="ECO:0000256" key="3">
    <source>
        <dbReference type="ARBA" id="ARBA00012452"/>
    </source>
</evidence>
<evidence type="ECO:0000256" key="7">
    <source>
        <dbReference type="ARBA" id="ARBA00032681"/>
    </source>
</evidence>
<dbReference type="PROSITE" id="PS50405">
    <property type="entry name" value="GST_CTER"/>
    <property type="match status" value="1"/>
</dbReference>
<evidence type="ECO:0000259" key="11">
    <source>
        <dbReference type="PROSITE" id="PS50404"/>
    </source>
</evidence>
<evidence type="ECO:0000256" key="4">
    <source>
        <dbReference type="ARBA" id="ARBA00013060"/>
    </source>
</evidence>
<reference evidence="13" key="2">
    <citation type="submission" date="2022-06" db="UniProtKB">
        <authorList>
            <consortium name="EnsemblMetazoa"/>
        </authorList>
    </citation>
    <scope>IDENTIFICATION</scope>
    <source>
        <strain evidence="13">PS312</strain>
    </source>
</reference>
<dbReference type="PROSITE" id="PS50404">
    <property type="entry name" value="GST_NTER"/>
    <property type="match status" value="1"/>
</dbReference>
<dbReference type="SUPFAM" id="SSF47616">
    <property type="entry name" value="GST C-terminal domain-like"/>
    <property type="match status" value="1"/>
</dbReference>
<keyword evidence="14" id="KW-1185">Reference proteome</keyword>
<dbReference type="EC" id="1.8.5.1" evidence="2"/>
<evidence type="ECO:0000313" key="14">
    <source>
        <dbReference type="Proteomes" id="UP000005239"/>
    </source>
</evidence>
<dbReference type="EC" id="1.20.4.2" evidence="4"/>
<dbReference type="InterPro" id="IPR004045">
    <property type="entry name" value="Glutathione_S-Trfase_N"/>
</dbReference>
<name>A0A8R1YQM2_PRIPA</name>
<sequence length="314" mass="35159">MLASSVPRLLTRNLDKYFSAPPIRLFTPRNLRSLASIFRTFLTTTAAMPSSLVGKNSHHLKSGDPEPAPLVPGAARIYSMKFCPFAQRALIYLAKKGIRTEIININLASKPEWYFAKNPKGTVPTFERDGQVVFESLIVPEFLDGIYPDTSIISADPYTRAKQRILVEQLSVVVGGYVGIFLALKDNKSDDDIKEAVGKCKEALDECEKLATYNAPFFAGLEPGFPDYMVFGFFDRVWAMVTGTLPESRPTLADDLKQFTVSDFPGCGKWPRLTRWFQAMEQLEEVKASRQPFEIQKEFLKTYAGGNPEYDIGA</sequence>
<evidence type="ECO:0000259" key="12">
    <source>
        <dbReference type="PROSITE" id="PS50405"/>
    </source>
</evidence>
<dbReference type="InterPro" id="IPR036282">
    <property type="entry name" value="Glutathione-S-Trfase_C_sf"/>
</dbReference>
<comment type="catalytic activity">
    <reaction evidence="8">
        <text>RX + glutathione = an S-substituted glutathione + a halide anion + H(+)</text>
        <dbReference type="Rhea" id="RHEA:16437"/>
        <dbReference type="ChEBI" id="CHEBI:15378"/>
        <dbReference type="ChEBI" id="CHEBI:16042"/>
        <dbReference type="ChEBI" id="CHEBI:17792"/>
        <dbReference type="ChEBI" id="CHEBI:57925"/>
        <dbReference type="ChEBI" id="CHEBI:90779"/>
        <dbReference type="EC" id="2.5.1.18"/>
    </reaction>
</comment>
<proteinExistence type="inferred from homology"/>
<dbReference type="GO" id="GO:0045174">
    <property type="term" value="F:glutathione dehydrogenase (ascorbate) activity"/>
    <property type="evidence" value="ECO:0000318"/>
    <property type="project" value="GO_Central"/>
</dbReference>
<dbReference type="PANTHER" id="PTHR43968">
    <property type="match status" value="1"/>
</dbReference>
<dbReference type="SUPFAM" id="SSF52833">
    <property type="entry name" value="Thioredoxin-like"/>
    <property type="match status" value="1"/>
</dbReference>
<dbReference type="InterPro" id="IPR040079">
    <property type="entry name" value="Glutathione_S-Trfase"/>
</dbReference>
<evidence type="ECO:0000256" key="5">
    <source>
        <dbReference type="ARBA" id="ARBA00023002"/>
    </source>
</evidence>
<comment type="catalytic activity">
    <reaction evidence="10">
        <text>L-dehydroascorbate + 2 glutathione = glutathione disulfide + L-ascorbate</text>
        <dbReference type="Rhea" id="RHEA:24424"/>
        <dbReference type="ChEBI" id="CHEBI:38290"/>
        <dbReference type="ChEBI" id="CHEBI:57925"/>
        <dbReference type="ChEBI" id="CHEBI:58297"/>
        <dbReference type="ChEBI" id="CHEBI:58539"/>
        <dbReference type="EC" id="1.8.5.1"/>
    </reaction>
</comment>
<dbReference type="InterPro" id="IPR010987">
    <property type="entry name" value="Glutathione-S-Trfase_C-like"/>
</dbReference>
<dbReference type="GO" id="GO:0050610">
    <property type="term" value="F:methylarsonate reductase activity"/>
    <property type="evidence" value="ECO:0007669"/>
    <property type="project" value="UniProtKB-EC"/>
</dbReference>